<comment type="caution">
    <text evidence="3">The sequence shown here is derived from an EMBL/GenBank/DDBJ whole genome shotgun (WGS) entry which is preliminary data.</text>
</comment>
<dbReference type="InterPro" id="IPR011005">
    <property type="entry name" value="Dihydropteroate_synth-like_sf"/>
</dbReference>
<feature type="region of interest" description="Disordered" evidence="1">
    <location>
        <begin position="118"/>
        <end position="147"/>
    </location>
</feature>
<dbReference type="InterPro" id="IPR000489">
    <property type="entry name" value="Pterin-binding_dom"/>
</dbReference>
<dbReference type="GO" id="GO:0042558">
    <property type="term" value="P:pteridine-containing compound metabolic process"/>
    <property type="evidence" value="ECO:0007669"/>
    <property type="project" value="InterPro"/>
</dbReference>
<accession>A0A0F9GH84</accession>
<dbReference type="AlphaFoldDB" id="A0A0F9GH84"/>
<dbReference type="Pfam" id="PF00809">
    <property type="entry name" value="Pterin_bind"/>
    <property type="match status" value="1"/>
</dbReference>
<sequence length="147" mass="15227">MYVIGERINGMFQDVKGALIDRDAKVIQDLATAQMAAGATALDVNVGPALSDAEGGLMWLVETIREVSDAPLVIDTAKWNVMSAVVPKVPGEKILNSCKADVEIAAKVRGGIVDDGGDPAGVGDAGSGAFQDVRPGTDNARSEYANI</sequence>
<gene>
    <name evidence="3" type="ORF">LCGC14_2121720</name>
</gene>
<evidence type="ECO:0000313" key="3">
    <source>
        <dbReference type="EMBL" id="KKL68765.1"/>
    </source>
</evidence>
<dbReference type="SUPFAM" id="SSF51717">
    <property type="entry name" value="Dihydropteroate synthetase-like"/>
    <property type="match status" value="1"/>
</dbReference>
<reference evidence="3" key="1">
    <citation type="journal article" date="2015" name="Nature">
        <title>Complex archaea that bridge the gap between prokaryotes and eukaryotes.</title>
        <authorList>
            <person name="Spang A."/>
            <person name="Saw J.H."/>
            <person name="Jorgensen S.L."/>
            <person name="Zaremba-Niedzwiedzka K."/>
            <person name="Martijn J."/>
            <person name="Lind A.E."/>
            <person name="van Eijk R."/>
            <person name="Schleper C."/>
            <person name="Guy L."/>
            <person name="Ettema T.J."/>
        </authorList>
    </citation>
    <scope>NUCLEOTIDE SEQUENCE</scope>
</reference>
<organism evidence="3">
    <name type="scientific">marine sediment metagenome</name>
    <dbReference type="NCBI Taxonomy" id="412755"/>
    <lineage>
        <taxon>unclassified sequences</taxon>
        <taxon>metagenomes</taxon>
        <taxon>ecological metagenomes</taxon>
    </lineage>
</organism>
<dbReference type="EMBL" id="LAZR01026433">
    <property type="protein sequence ID" value="KKL68765.1"/>
    <property type="molecule type" value="Genomic_DNA"/>
</dbReference>
<evidence type="ECO:0000256" key="1">
    <source>
        <dbReference type="SAM" id="MobiDB-lite"/>
    </source>
</evidence>
<name>A0A0F9GH84_9ZZZZ</name>
<evidence type="ECO:0000259" key="2">
    <source>
        <dbReference type="Pfam" id="PF00809"/>
    </source>
</evidence>
<feature type="domain" description="Pterin-binding" evidence="2">
    <location>
        <begin position="20"/>
        <end position="101"/>
    </location>
</feature>
<protein>
    <recommendedName>
        <fullName evidence="2">Pterin-binding domain-containing protein</fullName>
    </recommendedName>
</protein>
<dbReference type="Gene3D" id="3.20.20.20">
    <property type="entry name" value="Dihydropteroate synthase-like"/>
    <property type="match status" value="1"/>
</dbReference>
<proteinExistence type="predicted"/>